<dbReference type="RefSeq" id="WP_209889802.1">
    <property type="nucleotide sequence ID" value="NZ_BAAAJV010000005.1"/>
</dbReference>
<protein>
    <recommendedName>
        <fullName evidence="4">Mobilization protein</fullName>
    </recommendedName>
</protein>
<organism evidence="2 3">
    <name type="scientific">Brachybacterium fresconis</name>
    <dbReference type="NCBI Taxonomy" id="173363"/>
    <lineage>
        <taxon>Bacteria</taxon>
        <taxon>Bacillati</taxon>
        <taxon>Actinomycetota</taxon>
        <taxon>Actinomycetes</taxon>
        <taxon>Micrococcales</taxon>
        <taxon>Dermabacteraceae</taxon>
        <taxon>Brachybacterium</taxon>
    </lineage>
</organism>
<name>A0ABS4YK85_9MICO</name>
<comment type="caution">
    <text evidence="2">The sequence shown here is derived from an EMBL/GenBank/DDBJ whole genome shotgun (WGS) entry which is preliminary data.</text>
</comment>
<keyword evidence="1" id="KW-0175">Coiled coil</keyword>
<keyword evidence="3" id="KW-1185">Reference proteome</keyword>
<evidence type="ECO:0000256" key="1">
    <source>
        <dbReference type="SAM" id="Coils"/>
    </source>
</evidence>
<evidence type="ECO:0000313" key="3">
    <source>
        <dbReference type="Proteomes" id="UP000698222"/>
    </source>
</evidence>
<dbReference type="EMBL" id="JAGIOC010000001">
    <property type="protein sequence ID" value="MBP2408807.1"/>
    <property type="molecule type" value="Genomic_DNA"/>
</dbReference>
<proteinExistence type="predicted"/>
<reference evidence="2 3" key="1">
    <citation type="submission" date="2021-03" db="EMBL/GenBank/DDBJ databases">
        <title>Sequencing the genomes of 1000 actinobacteria strains.</title>
        <authorList>
            <person name="Klenk H.-P."/>
        </authorList>
    </citation>
    <scope>NUCLEOTIDE SEQUENCE [LARGE SCALE GENOMIC DNA]</scope>
    <source>
        <strain evidence="2 3">DSM 14564</strain>
    </source>
</reference>
<gene>
    <name evidence="2" type="ORF">JOF44_001710</name>
</gene>
<feature type="coiled-coil region" evidence="1">
    <location>
        <begin position="140"/>
        <end position="174"/>
    </location>
</feature>
<dbReference type="Proteomes" id="UP000698222">
    <property type="component" value="Unassembled WGS sequence"/>
</dbReference>
<sequence length="181" mass="19543">MASEQTVVVSARMTVEEAEELDRVGTVEPAVKNRSSAVRRLIAASSTVGAKSITKAAVTGAELRLGRRAAHVPERVRDALALRDAVLHTREDLTVAMGAVEKQTRAAGYSLNQIARACNVLAFRRSHGVGPVAPFDEGEVAALKAENDRLIECVEELSRTVSEKFARLDELTRKPTPRSGK</sequence>
<evidence type="ECO:0008006" key="4">
    <source>
        <dbReference type="Google" id="ProtNLM"/>
    </source>
</evidence>
<evidence type="ECO:0000313" key="2">
    <source>
        <dbReference type="EMBL" id="MBP2408807.1"/>
    </source>
</evidence>
<accession>A0ABS4YK85</accession>